<evidence type="ECO:0000259" key="14">
    <source>
        <dbReference type="Pfam" id="PF16900"/>
    </source>
</evidence>
<evidence type="ECO:0000256" key="5">
    <source>
        <dbReference type="ARBA" id="ARBA00022771"/>
    </source>
</evidence>
<evidence type="ECO:0000259" key="11">
    <source>
        <dbReference type="Pfam" id="PF01336"/>
    </source>
</evidence>
<protein>
    <recommendedName>
        <fullName evidence="9">Replication protein A subunit</fullName>
    </recommendedName>
</protein>
<dbReference type="GO" id="GO:0006310">
    <property type="term" value="P:DNA recombination"/>
    <property type="evidence" value="ECO:0007669"/>
    <property type="project" value="InterPro"/>
</dbReference>
<evidence type="ECO:0000313" key="16">
    <source>
        <dbReference type="Proteomes" id="UP000076761"/>
    </source>
</evidence>
<dbReference type="FunFam" id="2.40.50.140:FF:000041">
    <property type="entry name" value="Replication protein A subunit"/>
    <property type="match status" value="1"/>
</dbReference>
<keyword evidence="8 9" id="KW-0539">Nucleus</keyword>
<name>A0A165TXZ8_9AGAM</name>
<proteinExistence type="inferred from homology"/>
<dbReference type="GO" id="GO:0006281">
    <property type="term" value="P:DNA repair"/>
    <property type="evidence" value="ECO:0007669"/>
    <property type="project" value="InterPro"/>
</dbReference>
<evidence type="ECO:0000256" key="1">
    <source>
        <dbReference type="ARBA" id="ARBA00004123"/>
    </source>
</evidence>
<dbReference type="GO" id="GO:0000781">
    <property type="term" value="C:chromosome, telomeric region"/>
    <property type="evidence" value="ECO:0007669"/>
    <property type="project" value="UniProtKB-ARBA"/>
</dbReference>
<comment type="subunit">
    <text evidence="9">Component of the heterotrimeric canonical replication protein A complex (RPA).</text>
</comment>
<evidence type="ECO:0000256" key="2">
    <source>
        <dbReference type="ARBA" id="ARBA00005690"/>
    </source>
</evidence>
<dbReference type="Pfam" id="PF04057">
    <property type="entry name" value="Rep-A_N"/>
    <property type="match status" value="1"/>
</dbReference>
<dbReference type="Gene3D" id="2.40.50.140">
    <property type="entry name" value="Nucleic acid-binding proteins"/>
    <property type="match status" value="4"/>
</dbReference>
<dbReference type="PANTHER" id="PTHR47165">
    <property type="entry name" value="OS03G0429900 PROTEIN"/>
    <property type="match status" value="1"/>
</dbReference>
<dbReference type="InParanoid" id="A0A165TXZ8"/>
<evidence type="ECO:0000259" key="12">
    <source>
        <dbReference type="Pfam" id="PF04057"/>
    </source>
</evidence>
<gene>
    <name evidence="15" type="ORF">NEOLEDRAFT_1155078</name>
</gene>
<evidence type="ECO:0000256" key="9">
    <source>
        <dbReference type="RuleBase" id="RU364130"/>
    </source>
</evidence>
<keyword evidence="3 9" id="KW-0235">DNA replication</keyword>
<reference evidence="15 16" key="1">
    <citation type="journal article" date="2016" name="Mol. Biol. Evol.">
        <title>Comparative Genomics of Early-Diverging Mushroom-Forming Fungi Provides Insights into the Origins of Lignocellulose Decay Capabilities.</title>
        <authorList>
            <person name="Nagy L.G."/>
            <person name="Riley R."/>
            <person name="Tritt A."/>
            <person name="Adam C."/>
            <person name="Daum C."/>
            <person name="Floudas D."/>
            <person name="Sun H."/>
            <person name="Yadav J.S."/>
            <person name="Pangilinan J."/>
            <person name="Larsson K.H."/>
            <person name="Matsuura K."/>
            <person name="Barry K."/>
            <person name="Labutti K."/>
            <person name="Kuo R."/>
            <person name="Ohm R.A."/>
            <person name="Bhattacharya S.S."/>
            <person name="Shirouzu T."/>
            <person name="Yoshinaga Y."/>
            <person name="Martin F.M."/>
            <person name="Grigoriev I.V."/>
            <person name="Hibbett D.S."/>
        </authorList>
    </citation>
    <scope>NUCLEOTIDE SEQUENCE [LARGE SCALE GENOMIC DNA]</scope>
    <source>
        <strain evidence="15 16">HHB14362 ss-1</strain>
    </source>
</reference>
<evidence type="ECO:0000256" key="7">
    <source>
        <dbReference type="ARBA" id="ARBA00023125"/>
    </source>
</evidence>
<dbReference type="CDD" id="cd04477">
    <property type="entry name" value="RPA1N"/>
    <property type="match status" value="1"/>
</dbReference>
<dbReference type="Pfam" id="PF01336">
    <property type="entry name" value="tRNA_anti-codon"/>
    <property type="match status" value="1"/>
</dbReference>
<evidence type="ECO:0000256" key="10">
    <source>
        <dbReference type="SAM" id="MobiDB-lite"/>
    </source>
</evidence>
<dbReference type="FunFam" id="2.40.50.140:FF:000090">
    <property type="entry name" value="Replication protein A subunit"/>
    <property type="match status" value="1"/>
</dbReference>
<feature type="compositionally biased region" description="Low complexity" evidence="10">
    <location>
        <begin position="133"/>
        <end position="159"/>
    </location>
</feature>
<sequence>MQVELSRGIIKRLFDAHDTGEDLSTSQPTLQVISMKKVDPPQNATNQTPDRWRAIISDGEHFMQGMFATQLNNVVDSGEIQKNTVIAVENLNCSFLQGKRLLIIMAARVVAQADAKIGKPETLQVGAAGAAERVAASPTPQTPTIASSTSTTSTTPQAQNRQQSSAKSGGKANSIYPIEGLSPYQNNWTIKARVTQKTDIKTWSNQRGEGKLFSVTLMDESGEIRATGFNAVVDELYDKLVEGKVYYISKARVNLAKKKFSNIQNDYELALERNTEVEECLDPSNVPAVRYNFVDLIGLEELQKDATCDFIGVVKDVGDVGTITSKASNKTVAKRDLTLVDRSGKSVRMTLWGAQAEQFNADDAPVVAFKGVKVGDFGGRSLSMYSSSTMSINPDIPDAHALRGWYDAMGSGQNFTSMSSGNNVGSSTMGGFNRDEMRTLFDVKESGLGTSDKADYFSCRATIMHIKGDNISYPACPTENCNKKVVEIGDQWRCEKCDRSFDRPEHRYIMSMAVADHTAQAWLQGFNDVGLAVFGMSANELVDIKERDETAYNVILHKSNCATFNFACRAKQDTFNDQTRIRYGISRIMPLDYVSEIRALKAIISSPWGRA</sequence>
<dbReference type="GO" id="GO:0008270">
    <property type="term" value="F:zinc ion binding"/>
    <property type="evidence" value="ECO:0007669"/>
    <property type="project" value="UniProtKB-KW"/>
</dbReference>
<dbReference type="AlphaFoldDB" id="A0A165TXZ8"/>
<dbReference type="CDD" id="cd04475">
    <property type="entry name" value="RPA1_DBD_B"/>
    <property type="match status" value="1"/>
</dbReference>
<organism evidence="15 16">
    <name type="scientific">Neolentinus lepideus HHB14362 ss-1</name>
    <dbReference type="NCBI Taxonomy" id="1314782"/>
    <lineage>
        <taxon>Eukaryota</taxon>
        <taxon>Fungi</taxon>
        <taxon>Dikarya</taxon>
        <taxon>Basidiomycota</taxon>
        <taxon>Agaricomycotina</taxon>
        <taxon>Agaricomycetes</taxon>
        <taxon>Gloeophyllales</taxon>
        <taxon>Gloeophyllaceae</taxon>
        <taxon>Neolentinus</taxon>
    </lineage>
</organism>
<dbReference type="FunFam" id="2.40.50.140:FF:000064">
    <property type="entry name" value="Replication protein A subunit"/>
    <property type="match status" value="1"/>
</dbReference>
<dbReference type="InterPro" id="IPR013955">
    <property type="entry name" value="Rep_factor-A_C"/>
</dbReference>
<dbReference type="FunCoup" id="A0A165TXZ8">
    <property type="interactions" value="743"/>
</dbReference>
<dbReference type="Pfam" id="PF08646">
    <property type="entry name" value="Rep_fac-A_C"/>
    <property type="match status" value="1"/>
</dbReference>
<dbReference type="EMBL" id="KV425562">
    <property type="protein sequence ID" value="KZT27343.1"/>
    <property type="molecule type" value="Genomic_DNA"/>
</dbReference>
<dbReference type="Pfam" id="PF16900">
    <property type="entry name" value="REPA_OB_2"/>
    <property type="match status" value="1"/>
</dbReference>
<feature type="domain" description="Replication factor-A protein 1 N-terminal" evidence="12">
    <location>
        <begin position="6"/>
        <end position="111"/>
    </location>
</feature>
<feature type="domain" description="Replication protein A OB" evidence="14">
    <location>
        <begin position="299"/>
        <end position="393"/>
    </location>
</feature>
<comment type="similarity">
    <text evidence="2 9">Belongs to the replication factor A protein 1 family.</text>
</comment>
<dbReference type="CDD" id="cd04476">
    <property type="entry name" value="RPA1_DBD_C"/>
    <property type="match status" value="1"/>
</dbReference>
<dbReference type="InterPro" id="IPR047192">
    <property type="entry name" value="Euk_RPA1_DBD_C"/>
</dbReference>
<evidence type="ECO:0000256" key="8">
    <source>
        <dbReference type="ARBA" id="ARBA00023242"/>
    </source>
</evidence>
<dbReference type="GO" id="GO:0003677">
    <property type="term" value="F:DNA binding"/>
    <property type="evidence" value="ECO:0007669"/>
    <property type="project" value="UniProtKB-KW"/>
</dbReference>
<comment type="subcellular location">
    <subcellularLocation>
        <location evidence="1 9">Nucleus</location>
    </subcellularLocation>
</comment>
<dbReference type="GO" id="GO:0007004">
    <property type="term" value="P:telomere maintenance via telomerase"/>
    <property type="evidence" value="ECO:0007669"/>
    <property type="project" value="UniProtKB-ARBA"/>
</dbReference>
<dbReference type="OrthoDB" id="1751331at2759"/>
<dbReference type="NCBIfam" id="TIGR00617">
    <property type="entry name" value="rpa1"/>
    <property type="match status" value="1"/>
</dbReference>
<feature type="region of interest" description="Disordered" evidence="10">
    <location>
        <begin position="133"/>
        <end position="172"/>
    </location>
</feature>
<evidence type="ECO:0000256" key="3">
    <source>
        <dbReference type="ARBA" id="ARBA00022705"/>
    </source>
</evidence>
<feature type="domain" description="OB" evidence="11">
    <location>
        <begin position="188"/>
        <end position="267"/>
    </location>
</feature>
<dbReference type="InterPro" id="IPR012340">
    <property type="entry name" value="NA-bd_OB-fold"/>
</dbReference>
<dbReference type="InterPro" id="IPR031657">
    <property type="entry name" value="REPA_OB_2"/>
</dbReference>
<evidence type="ECO:0000256" key="6">
    <source>
        <dbReference type="ARBA" id="ARBA00022833"/>
    </source>
</evidence>
<dbReference type="GO" id="GO:0005662">
    <property type="term" value="C:DNA replication factor A complex"/>
    <property type="evidence" value="ECO:0007669"/>
    <property type="project" value="UniProtKB-ARBA"/>
</dbReference>
<comment type="function">
    <text evidence="9">As part of the replication protein A (RPA/RP-A), a single-stranded DNA-binding heterotrimeric complex, may play an essential role in DNA replication, recombination and repair. Binds and stabilizes single-stranded DNA intermediates, preventing complementary DNA reannealing and recruiting different proteins involved in DNA metabolism.</text>
</comment>
<keyword evidence="7 9" id="KW-0238">DNA-binding</keyword>
<dbReference type="SUPFAM" id="SSF50249">
    <property type="entry name" value="Nucleic acid-binding proteins"/>
    <property type="match status" value="4"/>
</dbReference>
<dbReference type="STRING" id="1314782.A0A165TXZ8"/>
<accession>A0A165TXZ8</accession>
<dbReference type="CDD" id="cd04474">
    <property type="entry name" value="RPA1_DBD_A"/>
    <property type="match status" value="1"/>
</dbReference>
<keyword evidence="5 9" id="KW-0863">Zinc-finger</keyword>
<feature type="domain" description="Replication factor A C-terminal" evidence="13">
    <location>
        <begin position="456"/>
        <end position="599"/>
    </location>
</feature>
<evidence type="ECO:0000256" key="4">
    <source>
        <dbReference type="ARBA" id="ARBA00022723"/>
    </source>
</evidence>
<keyword evidence="16" id="KW-1185">Reference proteome</keyword>
<dbReference type="InterPro" id="IPR004365">
    <property type="entry name" value="NA-bd_OB_tRNA"/>
</dbReference>
<dbReference type="GO" id="GO:0006260">
    <property type="term" value="P:DNA replication"/>
    <property type="evidence" value="ECO:0007669"/>
    <property type="project" value="UniProtKB-KW"/>
</dbReference>
<keyword evidence="6 9" id="KW-0862">Zinc</keyword>
<evidence type="ECO:0000259" key="13">
    <source>
        <dbReference type="Pfam" id="PF08646"/>
    </source>
</evidence>
<evidence type="ECO:0000313" key="15">
    <source>
        <dbReference type="EMBL" id="KZT27343.1"/>
    </source>
</evidence>
<keyword evidence="4 9" id="KW-0479">Metal-binding</keyword>
<dbReference type="Proteomes" id="UP000076761">
    <property type="component" value="Unassembled WGS sequence"/>
</dbReference>
<dbReference type="InterPro" id="IPR007199">
    <property type="entry name" value="Rep_factor-A_N"/>
</dbReference>
<dbReference type="PANTHER" id="PTHR47165:SF4">
    <property type="entry name" value="OS03G0429900 PROTEIN"/>
    <property type="match status" value="1"/>
</dbReference>
<dbReference type="InterPro" id="IPR004591">
    <property type="entry name" value="Rfa1"/>
</dbReference>